<dbReference type="PROSITE" id="PS50048">
    <property type="entry name" value="ZN2_CY6_FUNGAL_2"/>
    <property type="match status" value="1"/>
</dbReference>
<dbReference type="Pfam" id="PF04082">
    <property type="entry name" value="Fungal_trans"/>
    <property type="match status" value="1"/>
</dbReference>
<protein>
    <recommendedName>
        <fullName evidence="5">Zn(2)-C6 fungal-type domain-containing protein</fullName>
    </recommendedName>
</protein>
<dbReference type="InterPro" id="IPR007219">
    <property type="entry name" value="XnlR_reg_dom"/>
</dbReference>
<feature type="domain" description="Zn(2)-C6 fungal-type" evidence="5">
    <location>
        <begin position="11"/>
        <end position="47"/>
    </location>
</feature>
<evidence type="ECO:0000313" key="7">
    <source>
        <dbReference type="Proteomes" id="UP000297716"/>
    </source>
</evidence>
<dbReference type="PANTHER" id="PTHR46910:SF3">
    <property type="entry name" value="HALOTOLERANCE PROTEIN 9-RELATED"/>
    <property type="match status" value="1"/>
</dbReference>
<comment type="subcellular location">
    <subcellularLocation>
        <location evidence="1">Nucleus</location>
    </subcellularLocation>
</comment>
<evidence type="ECO:0000256" key="1">
    <source>
        <dbReference type="ARBA" id="ARBA00004123"/>
    </source>
</evidence>
<gene>
    <name evidence="6" type="ORF">E0Z10_g3003</name>
</gene>
<accession>A0A4Z0YPN5</accession>
<dbReference type="CDD" id="cd12148">
    <property type="entry name" value="fungal_TF_MHR"/>
    <property type="match status" value="1"/>
</dbReference>
<dbReference type="Proteomes" id="UP000297716">
    <property type="component" value="Unassembled WGS sequence"/>
</dbReference>
<organism evidence="6 7">
    <name type="scientific">Xylaria hypoxylon</name>
    <dbReference type="NCBI Taxonomy" id="37992"/>
    <lineage>
        <taxon>Eukaryota</taxon>
        <taxon>Fungi</taxon>
        <taxon>Dikarya</taxon>
        <taxon>Ascomycota</taxon>
        <taxon>Pezizomycotina</taxon>
        <taxon>Sordariomycetes</taxon>
        <taxon>Xylariomycetidae</taxon>
        <taxon>Xylariales</taxon>
        <taxon>Xylariaceae</taxon>
        <taxon>Xylaria</taxon>
    </lineage>
</organism>
<dbReference type="OrthoDB" id="4764644at2759"/>
<evidence type="ECO:0000256" key="4">
    <source>
        <dbReference type="ARBA" id="ARBA00023242"/>
    </source>
</evidence>
<dbReference type="GO" id="GO:0000981">
    <property type="term" value="F:DNA-binding transcription factor activity, RNA polymerase II-specific"/>
    <property type="evidence" value="ECO:0007669"/>
    <property type="project" value="InterPro"/>
</dbReference>
<evidence type="ECO:0000313" key="6">
    <source>
        <dbReference type="EMBL" id="TGJ85757.1"/>
    </source>
</evidence>
<dbReference type="SMART" id="SM00066">
    <property type="entry name" value="GAL4"/>
    <property type="match status" value="1"/>
</dbReference>
<evidence type="ECO:0000256" key="3">
    <source>
        <dbReference type="ARBA" id="ARBA00023125"/>
    </source>
</evidence>
<name>A0A4Z0YPN5_9PEZI</name>
<evidence type="ECO:0000256" key="2">
    <source>
        <dbReference type="ARBA" id="ARBA00022723"/>
    </source>
</evidence>
<dbReference type="EMBL" id="SKBN01000039">
    <property type="protein sequence ID" value="TGJ85757.1"/>
    <property type="molecule type" value="Genomic_DNA"/>
</dbReference>
<keyword evidence="4" id="KW-0539">Nucleus</keyword>
<dbReference type="Gene3D" id="4.10.240.10">
    <property type="entry name" value="Zn(2)-C6 fungal-type DNA-binding domain"/>
    <property type="match status" value="1"/>
</dbReference>
<dbReference type="Pfam" id="PF00172">
    <property type="entry name" value="Zn_clus"/>
    <property type="match status" value="1"/>
</dbReference>
<dbReference type="InterPro" id="IPR036864">
    <property type="entry name" value="Zn2-C6_fun-type_DNA-bd_sf"/>
</dbReference>
<dbReference type="InterPro" id="IPR001138">
    <property type="entry name" value="Zn2Cys6_DnaBD"/>
</dbReference>
<comment type="caution">
    <text evidence="6">The sequence shown here is derived from an EMBL/GenBank/DDBJ whole genome shotgun (WGS) entry which is preliminary data.</text>
</comment>
<evidence type="ECO:0000259" key="5">
    <source>
        <dbReference type="PROSITE" id="PS50048"/>
    </source>
</evidence>
<dbReference type="GO" id="GO:0005634">
    <property type="term" value="C:nucleus"/>
    <property type="evidence" value="ECO:0007669"/>
    <property type="project" value="UniProtKB-SubCell"/>
</dbReference>
<dbReference type="PANTHER" id="PTHR46910">
    <property type="entry name" value="TRANSCRIPTION FACTOR PDR1"/>
    <property type="match status" value="1"/>
</dbReference>
<sequence length="646" mass="72480">MPLKRGLERESCDFCFRRKIKCDRSSRATTGRPSCSQCNLRQTPCTFECDDVRTQRRRKNSPKGTISSNASVDVNTSIGTKAQENISYAFVDDVEWTHTRNSPLTFGNDTLPPPFSDGPAASGQLPLDIGISMSTQSSEVTALLPTYPDFDFELSPKGISFLDSIFLQSHDTTEPIMNWDNMPDPALQHIDEPQNSLAPTKNPYCALDIQPEILDAAIDAYFGFASLALPILSKDGFMTDYKARQSGSALVFAVACRGCPFIQETEKWSLQQRFASRFKETFLQARSTTSSQDVVRLDDLEALALMVDFEYDGSKGLTSPLQSQLENLLLTHDSLVVMTLQYRIENRLVAATGIYTTLSRATKRQTILFWYVYGWDAFRSLDRKMASRIRDEDIDLSRQLHGHESQGYFDAILGLAVIAQKMARTLCSPVAKRKGVKHQDIENLYTQLAEWRMHIYPETKDFLPIQKAVILLLELNCFMQLEACVLQYGIEDRSSAMGQIVDMRVKYETLRSAYKIVEVAQWIEKVTTNQRMLTFTTTHAMTDLAPGVIRNICAGASNWISRKAKETFQSTASEGLNPTIGIPDSVFGVGNTAELLKEQARSWMDSSTTLRDIAATATSHRDTEHLIERLDLQLGSLKALVSAYEV</sequence>
<dbReference type="SUPFAM" id="SSF57701">
    <property type="entry name" value="Zn2/Cys6 DNA-binding domain"/>
    <property type="match status" value="1"/>
</dbReference>
<reference evidence="6 7" key="1">
    <citation type="submission" date="2019-03" db="EMBL/GenBank/DDBJ databases">
        <title>Draft genome sequence of Xylaria hypoxylon DSM 108379, a ubiquitous saprotrophic-parasitic fungi on hardwood.</title>
        <authorList>
            <person name="Buettner E."/>
            <person name="Leonhardt S."/>
            <person name="Gebauer A.M."/>
            <person name="Liers C."/>
            <person name="Hofrichter M."/>
            <person name="Kellner H."/>
        </authorList>
    </citation>
    <scope>NUCLEOTIDE SEQUENCE [LARGE SCALE GENOMIC DNA]</scope>
    <source>
        <strain evidence="6 7">DSM 108379</strain>
    </source>
</reference>
<keyword evidence="2" id="KW-0479">Metal-binding</keyword>
<keyword evidence="3" id="KW-0238">DNA-binding</keyword>
<keyword evidence="7" id="KW-1185">Reference proteome</keyword>
<dbReference type="CDD" id="cd00067">
    <property type="entry name" value="GAL4"/>
    <property type="match status" value="1"/>
</dbReference>
<dbReference type="STRING" id="37992.A0A4Z0YPN5"/>
<dbReference type="GO" id="GO:0008270">
    <property type="term" value="F:zinc ion binding"/>
    <property type="evidence" value="ECO:0007669"/>
    <property type="project" value="InterPro"/>
</dbReference>
<dbReference type="AlphaFoldDB" id="A0A4Z0YPN5"/>
<dbReference type="GO" id="GO:0003677">
    <property type="term" value="F:DNA binding"/>
    <property type="evidence" value="ECO:0007669"/>
    <property type="project" value="UniProtKB-KW"/>
</dbReference>
<dbReference type="GO" id="GO:0006351">
    <property type="term" value="P:DNA-templated transcription"/>
    <property type="evidence" value="ECO:0007669"/>
    <property type="project" value="InterPro"/>
</dbReference>
<dbReference type="InterPro" id="IPR050987">
    <property type="entry name" value="AtrR-like"/>
</dbReference>
<proteinExistence type="predicted"/>